<protein>
    <submittedName>
        <fullName evidence="1">Uncharacterized protein</fullName>
    </submittedName>
</protein>
<name>A0ABN9H1R5_9NEOB</name>
<gene>
    <name evidence="1" type="ORF">SPARVUS_LOCUS15027984</name>
</gene>
<dbReference type="Proteomes" id="UP001162483">
    <property type="component" value="Unassembled WGS sequence"/>
</dbReference>
<sequence>MLSMMASPTAINLVIQHCLAQKALDEVEQKATLSNK</sequence>
<evidence type="ECO:0000313" key="2">
    <source>
        <dbReference type="Proteomes" id="UP001162483"/>
    </source>
</evidence>
<organism evidence="1 2">
    <name type="scientific">Staurois parvus</name>
    <dbReference type="NCBI Taxonomy" id="386267"/>
    <lineage>
        <taxon>Eukaryota</taxon>
        <taxon>Metazoa</taxon>
        <taxon>Chordata</taxon>
        <taxon>Craniata</taxon>
        <taxon>Vertebrata</taxon>
        <taxon>Euteleostomi</taxon>
        <taxon>Amphibia</taxon>
        <taxon>Batrachia</taxon>
        <taxon>Anura</taxon>
        <taxon>Neobatrachia</taxon>
        <taxon>Ranoidea</taxon>
        <taxon>Ranidae</taxon>
        <taxon>Staurois</taxon>
    </lineage>
</organism>
<reference evidence="1" key="1">
    <citation type="submission" date="2023-05" db="EMBL/GenBank/DDBJ databases">
        <authorList>
            <person name="Stuckert A."/>
        </authorList>
    </citation>
    <scope>NUCLEOTIDE SEQUENCE</scope>
</reference>
<accession>A0ABN9H1R5</accession>
<proteinExistence type="predicted"/>
<comment type="caution">
    <text evidence="1">The sequence shown here is derived from an EMBL/GenBank/DDBJ whole genome shotgun (WGS) entry which is preliminary data.</text>
</comment>
<evidence type="ECO:0000313" key="1">
    <source>
        <dbReference type="EMBL" id="CAI9614295.1"/>
    </source>
</evidence>
<dbReference type="EMBL" id="CATNWA010019643">
    <property type="protein sequence ID" value="CAI9614295.1"/>
    <property type="molecule type" value="Genomic_DNA"/>
</dbReference>
<keyword evidence="2" id="KW-1185">Reference proteome</keyword>